<feature type="transmembrane region" description="Helical" evidence="1">
    <location>
        <begin position="209"/>
        <end position="229"/>
    </location>
</feature>
<feature type="transmembrane region" description="Helical" evidence="1">
    <location>
        <begin position="320"/>
        <end position="341"/>
    </location>
</feature>
<feature type="transmembrane region" description="Helical" evidence="1">
    <location>
        <begin position="280"/>
        <end position="299"/>
    </location>
</feature>
<organism evidence="2 3">
    <name type="scientific">Dyadobacter luteus</name>
    <dbReference type="NCBI Taxonomy" id="2259619"/>
    <lineage>
        <taxon>Bacteria</taxon>
        <taxon>Pseudomonadati</taxon>
        <taxon>Bacteroidota</taxon>
        <taxon>Cytophagia</taxon>
        <taxon>Cytophagales</taxon>
        <taxon>Spirosomataceae</taxon>
        <taxon>Dyadobacter</taxon>
    </lineage>
</organism>
<gene>
    <name evidence="2" type="ORF">DSL64_18325</name>
</gene>
<protein>
    <submittedName>
        <fullName evidence="2">Uncharacterized protein</fullName>
    </submittedName>
</protein>
<name>A0A3D8Y949_9BACT</name>
<dbReference type="EMBL" id="QNUL01000016">
    <property type="protein sequence ID" value="REA59283.1"/>
    <property type="molecule type" value="Genomic_DNA"/>
</dbReference>
<feature type="transmembrane region" description="Helical" evidence="1">
    <location>
        <begin position="376"/>
        <end position="394"/>
    </location>
</feature>
<feature type="transmembrane region" description="Helical" evidence="1">
    <location>
        <begin position="59"/>
        <end position="87"/>
    </location>
</feature>
<feature type="transmembrane region" description="Helical" evidence="1">
    <location>
        <begin position="353"/>
        <end position="369"/>
    </location>
</feature>
<reference evidence="2 3" key="1">
    <citation type="submission" date="2018-07" db="EMBL/GenBank/DDBJ databases">
        <title>Dyadobacter roseus sp. nov., isolated from rose rhizosphere soil.</title>
        <authorList>
            <person name="Chen L."/>
        </authorList>
    </citation>
    <scope>NUCLEOTIDE SEQUENCE [LARGE SCALE GENOMIC DNA]</scope>
    <source>
        <strain evidence="2 3">RS19</strain>
    </source>
</reference>
<keyword evidence="1" id="KW-0472">Membrane</keyword>
<keyword evidence="3" id="KW-1185">Reference proteome</keyword>
<accession>A0A3D8Y949</accession>
<comment type="caution">
    <text evidence="2">The sequence shown here is derived from an EMBL/GenBank/DDBJ whole genome shotgun (WGS) entry which is preliminary data.</text>
</comment>
<evidence type="ECO:0000256" key="1">
    <source>
        <dbReference type="SAM" id="Phobius"/>
    </source>
</evidence>
<dbReference type="Proteomes" id="UP000256373">
    <property type="component" value="Unassembled WGS sequence"/>
</dbReference>
<dbReference type="AlphaFoldDB" id="A0A3D8Y949"/>
<evidence type="ECO:0000313" key="3">
    <source>
        <dbReference type="Proteomes" id="UP000256373"/>
    </source>
</evidence>
<keyword evidence="1" id="KW-0812">Transmembrane</keyword>
<proteinExistence type="predicted"/>
<feature type="transmembrane region" description="Helical" evidence="1">
    <location>
        <begin position="139"/>
        <end position="158"/>
    </location>
</feature>
<feature type="transmembrane region" description="Helical" evidence="1">
    <location>
        <begin position="238"/>
        <end position="260"/>
    </location>
</feature>
<keyword evidence="1" id="KW-1133">Transmembrane helix</keyword>
<sequence length="495" mass="57039">MACKMTEKFLRNISIIYLALPNFLFYFYWVNIPIAILGTVTLSYLILKDSLGKDYSLEIVLNAGHLVSIIVFSLFLTLVSGICGLAFQNVDYWAHNVKFYELMSYDWPLRFDEAVISYYFGYYVVPGFVFKMTGEISEIVIFIWTWIGLLLGVCWLYLVLNKKLILVWVVLCIGDFPRLLKALFSLFSVNLYSFEDFGIEIWSNFENLLWVPNQIIPTLLIGGMMGYALKKRQQLDLLVLPVALSFWWAVFPTFISGLLVGGLVFRSWILFPGEQKWSRIVNKSLLPFLVCAPVLIFFLSHKASPLSGFVWTFRDATSNFIVEYVVNIGLNVIIFFSLYSLYKRAKLPGFDSIPAYFIFVLIVTLPLYRMGEVNDLLFRGAMPLLLLIGMYLLYPLSISSGYDFFLMVRKKPVMMALIILLFSSSIICLERVFRAAVHNPIIAGTVLNKHGFEPIPYDRYNNVYEVLQMKWSQKGADQYSGDTNSYYEKYIAPQR</sequence>
<evidence type="ECO:0000313" key="2">
    <source>
        <dbReference type="EMBL" id="REA59283.1"/>
    </source>
</evidence>
<feature type="transmembrane region" description="Helical" evidence="1">
    <location>
        <begin position="414"/>
        <end position="433"/>
    </location>
</feature>
<feature type="transmembrane region" description="Helical" evidence="1">
    <location>
        <begin position="165"/>
        <end position="189"/>
    </location>
</feature>